<dbReference type="PANTHER" id="PTHR30250">
    <property type="entry name" value="PST FAMILY PREDICTED COLANIC ACID TRANSPORTER"/>
    <property type="match status" value="1"/>
</dbReference>
<accession>A0ABM8ZKR0</accession>
<evidence type="ECO:0000256" key="2">
    <source>
        <dbReference type="ARBA" id="ARBA00022475"/>
    </source>
</evidence>
<sequence length="436" mass="47556">MASFISRMGKRLKDPSLIIGALSAFGVKLLAAGGAFLLNVIVARNLGAEQAGYFFLALAVCIMIANLTRQGLNNALVRFIAGYRVSGDIEKVGGLFKYASLRVFFVGCLVSLILYFLSPWLSNTVFNKPLLTPILEAASFLIVPLALSQLIGFCFQGMKKVVPAIFYQSALLATLAVVVLWLLSPDDSLSAIWIYVICTFTVATLAFLHWLKVVGRTYEVLGARDKYEVNQAIKPLFLILLMSQVTQWAGQLVLGIWSTPHEVALFATAQRTAMLTSFILVAVNAIAAPKFAEAFKKNRHDEIEQIALSSSRLMTAAAIPVLIFMVIFAPWLMSLFGPSFAESAIILRILAVGQFINVITGSVGYLLQMTANERVLRNNMAISTLILVVGSVIFTPILGMLGVAVITALAIATQNILCIYQVKRIFGFNTLNIFAR</sequence>
<dbReference type="Proteomes" id="UP000838160">
    <property type="component" value="Unassembled WGS sequence"/>
</dbReference>
<feature type="transmembrane region" description="Helical" evidence="6">
    <location>
        <begin position="165"/>
        <end position="184"/>
    </location>
</feature>
<proteinExistence type="predicted"/>
<gene>
    <name evidence="7" type="ORF">VHP8226_02594</name>
</gene>
<keyword evidence="4 6" id="KW-1133">Transmembrane helix</keyword>
<keyword evidence="5 6" id="KW-0472">Membrane</keyword>
<feature type="transmembrane region" description="Helical" evidence="6">
    <location>
        <begin position="232"/>
        <end position="253"/>
    </location>
</feature>
<dbReference type="PANTHER" id="PTHR30250:SF11">
    <property type="entry name" value="O-ANTIGEN TRANSPORTER-RELATED"/>
    <property type="match status" value="1"/>
</dbReference>
<keyword evidence="2" id="KW-1003">Cell membrane</keyword>
<evidence type="ECO:0000256" key="3">
    <source>
        <dbReference type="ARBA" id="ARBA00022692"/>
    </source>
</evidence>
<keyword evidence="3 6" id="KW-0812">Transmembrane</keyword>
<reference evidence="7" key="1">
    <citation type="submission" date="2021-12" db="EMBL/GenBank/DDBJ databases">
        <authorList>
            <person name="Rodrigo-Torres L."/>
            <person name="Arahal R. D."/>
            <person name="Lucena T."/>
        </authorList>
    </citation>
    <scope>NUCLEOTIDE SEQUENCE</scope>
    <source>
        <strain evidence="7">CECT 8226</strain>
    </source>
</reference>
<evidence type="ECO:0000313" key="8">
    <source>
        <dbReference type="Proteomes" id="UP000838160"/>
    </source>
</evidence>
<feature type="transmembrane region" description="Helical" evidence="6">
    <location>
        <begin position="50"/>
        <end position="68"/>
    </location>
</feature>
<comment type="subcellular location">
    <subcellularLocation>
        <location evidence="1">Cell membrane</location>
        <topology evidence="1">Multi-pass membrane protein</topology>
    </subcellularLocation>
</comment>
<evidence type="ECO:0000256" key="5">
    <source>
        <dbReference type="ARBA" id="ARBA00023136"/>
    </source>
</evidence>
<feature type="transmembrane region" description="Helical" evidence="6">
    <location>
        <begin position="99"/>
        <end position="118"/>
    </location>
</feature>
<evidence type="ECO:0000313" key="7">
    <source>
        <dbReference type="EMBL" id="CAH0527266.1"/>
    </source>
</evidence>
<evidence type="ECO:0008006" key="9">
    <source>
        <dbReference type="Google" id="ProtNLM"/>
    </source>
</evidence>
<dbReference type="RefSeq" id="WP_237485399.1">
    <property type="nucleotide sequence ID" value="NZ_CAKLCM010000002.1"/>
</dbReference>
<feature type="transmembrane region" description="Helical" evidence="6">
    <location>
        <begin position="190"/>
        <end position="211"/>
    </location>
</feature>
<evidence type="ECO:0000256" key="1">
    <source>
        <dbReference type="ARBA" id="ARBA00004651"/>
    </source>
</evidence>
<dbReference type="EMBL" id="CAKLCM010000002">
    <property type="protein sequence ID" value="CAH0527266.1"/>
    <property type="molecule type" value="Genomic_DNA"/>
</dbReference>
<dbReference type="InterPro" id="IPR050833">
    <property type="entry name" value="Poly_Biosynth_Transport"/>
</dbReference>
<dbReference type="Pfam" id="PF01943">
    <property type="entry name" value="Polysacc_synt"/>
    <property type="match status" value="1"/>
</dbReference>
<feature type="transmembrane region" description="Helical" evidence="6">
    <location>
        <begin position="17"/>
        <end position="38"/>
    </location>
</feature>
<keyword evidence="8" id="KW-1185">Reference proteome</keyword>
<comment type="caution">
    <text evidence="7">The sequence shown here is derived from an EMBL/GenBank/DDBJ whole genome shotgun (WGS) entry which is preliminary data.</text>
</comment>
<organism evidence="7 8">
    <name type="scientific">Vibrio hippocampi</name>
    <dbReference type="NCBI Taxonomy" id="654686"/>
    <lineage>
        <taxon>Bacteria</taxon>
        <taxon>Pseudomonadati</taxon>
        <taxon>Pseudomonadota</taxon>
        <taxon>Gammaproteobacteria</taxon>
        <taxon>Vibrionales</taxon>
        <taxon>Vibrionaceae</taxon>
        <taxon>Vibrio</taxon>
    </lineage>
</organism>
<feature type="transmembrane region" description="Helical" evidence="6">
    <location>
        <begin position="345"/>
        <end position="367"/>
    </location>
</feature>
<feature type="transmembrane region" description="Helical" evidence="6">
    <location>
        <begin position="130"/>
        <end position="153"/>
    </location>
</feature>
<name>A0ABM8ZKR0_9VIBR</name>
<feature type="transmembrane region" description="Helical" evidence="6">
    <location>
        <begin position="273"/>
        <end position="292"/>
    </location>
</feature>
<dbReference type="InterPro" id="IPR002797">
    <property type="entry name" value="Polysacc_synth"/>
</dbReference>
<feature type="transmembrane region" description="Helical" evidence="6">
    <location>
        <begin position="313"/>
        <end position="333"/>
    </location>
</feature>
<evidence type="ECO:0000256" key="6">
    <source>
        <dbReference type="SAM" id="Phobius"/>
    </source>
</evidence>
<protein>
    <recommendedName>
        <fullName evidence="9">Polysaccharide biosynthesis protein C-terminal domain-containing protein</fullName>
    </recommendedName>
</protein>
<evidence type="ECO:0000256" key="4">
    <source>
        <dbReference type="ARBA" id="ARBA00022989"/>
    </source>
</evidence>